<evidence type="ECO:0000256" key="6">
    <source>
        <dbReference type="ARBA" id="ARBA00022984"/>
    </source>
</evidence>
<dbReference type="Proteomes" id="UP001057375">
    <property type="component" value="Unassembled WGS sequence"/>
</dbReference>
<dbReference type="InterPro" id="IPR050515">
    <property type="entry name" value="Beta-lactam/transpept"/>
</dbReference>
<keyword evidence="7" id="KW-0472">Membrane</keyword>
<feature type="chain" id="PRO_5045867065" evidence="9">
    <location>
        <begin position="20"/>
        <end position="191"/>
    </location>
</feature>
<comment type="caution">
    <text evidence="11">The sequence shown here is derived from an EMBL/GenBank/DDBJ whole genome shotgun (WGS) entry which is preliminary data.</text>
</comment>
<evidence type="ECO:0000256" key="9">
    <source>
        <dbReference type="SAM" id="SignalP"/>
    </source>
</evidence>
<evidence type="ECO:0000256" key="2">
    <source>
        <dbReference type="ARBA" id="ARBA00004236"/>
    </source>
</evidence>
<keyword evidence="3" id="KW-1003">Cell membrane</keyword>
<feature type="domain" description="Penicillin-binding protein dimerisation" evidence="10">
    <location>
        <begin position="37"/>
        <end position="190"/>
    </location>
</feature>
<evidence type="ECO:0000256" key="1">
    <source>
        <dbReference type="ARBA" id="ARBA00004167"/>
    </source>
</evidence>
<organism evidence="11 12">
    <name type="scientific">Aduncisulcus paluster</name>
    <dbReference type="NCBI Taxonomy" id="2918883"/>
    <lineage>
        <taxon>Eukaryota</taxon>
        <taxon>Metamonada</taxon>
        <taxon>Carpediemonas-like organisms</taxon>
        <taxon>Aduncisulcus</taxon>
    </lineage>
</organism>
<evidence type="ECO:0000256" key="4">
    <source>
        <dbReference type="ARBA" id="ARBA00022692"/>
    </source>
</evidence>
<keyword evidence="9" id="KW-0732">Signal</keyword>
<protein>
    <submittedName>
        <fullName evidence="11">Penicillin-binding protein 2</fullName>
    </submittedName>
</protein>
<gene>
    <name evidence="11" type="ORF">ADUPG1_001213</name>
</gene>
<keyword evidence="6" id="KW-0573">Peptidoglycan synthesis</keyword>
<comment type="subcellular location">
    <subcellularLocation>
        <location evidence="2">Cell membrane</location>
    </subcellularLocation>
    <subcellularLocation>
        <location evidence="1">Membrane</location>
        <topology evidence="1">Single-pass membrane protein</topology>
    </subcellularLocation>
</comment>
<keyword evidence="4" id="KW-0812">Transmembrane</keyword>
<keyword evidence="8" id="KW-0961">Cell wall biogenesis/degradation</keyword>
<dbReference type="InterPro" id="IPR005311">
    <property type="entry name" value="PBP_dimer"/>
</dbReference>
<dbReference type="Gene3D" id="3.30.1390.30">
    <property type="entry name" value="Penicillin-binding protein 2a, domain 3"/>
    <property type="match status" value="1"/>
</dbReference>
<evidence type="ECO:0000313" key="12">
    <source>
        <dbReference type="Proteomes" id="UP001057375"/>
    </source>
</evidence>
<keyword evidence="5" id="KW-0133">Cell shape</keyword>
<dbReference type="Gene3D" id="3.90.1310.10">
    <property type="entry name" value="Penicillin-binding protein 2a (Domain 2)"/>
    <property type="match status" value="1"/>
</dbReference>
<feature type="non-terminal residue" evidence="11">
    <location>
        <position position="191"/>
    </location>
</feature>
<evidence type="ECO:0000259" key="10">
    <source>
        <dbReference type="Pfam" id="PF03717"/>
    </source>
</evidence>
<feature type="signal peptide" evidence="9">
    <location>
        <begin position="1"/>
        <end position="19"/>
    </location>
</feature>
<evidence type="ECO:0000256" key="5">
    <source>
        <dbReference type="ARBA" id="ARBA00022960"/>
    </source>
</evidence>
<dbReference type="PANTHER" id="PTHR30627">
    <property type="entry name" value="PEPTIDOGLYCAN D,D-TRANSPEPTIDASE"/>
    <property type="match status" value="1"/>
</dbReference>
<dbReference type="PANTHER" id="PTHR30627:SF2">
    <property type="entry name" value="PEPTIDOGLYCAN D,D-TRANSPEPTIDASE MRDA"/>
    <property type="match status" value="1"/>
</dbReference>
<evidence type="ECO:0000256" key="8">
    <source>
        <dbReference type="ARBA" id="ARBA00023316"/>
    </source>
</evidence>
<reference evidence="11" key="1">
    <citation type="submission" date="2022-03" db="EMBL/GenBank/DDBJ databases">
        <title>Draft genome sequence of Aduncisulcus paluster, a free-living microaerophilic Fornicata.</title>
        <authorList>
            <person name="Yuyama I."/>
            <person name="Kume K."/>
            <person name="Tamura T."/>
            <person name="Inagaki Y."/>
            <person name="Hashimoto T."/>
        </authorList>
    </citation>
    <scope>NUCLEOTIDE SEQUENCE</scope>
    <source>
        <strain evidence="11">NY0171</strain>
    </source>
</reference>
<keyword evidence="7" id="KW-1133">Transmembrane helix</keyword>
<dbReference type="InterPro" id="IPR036138">
    <property type="entry name" value="PBP_dimer_sf"/>
</dbReference>
<dbReference type="EMBL" id="BQXS01000877">
    <property type="protein sequence ID" value="GKT29514.1"/>
    <property type="molecule type" value="Genomic_DNA"/>
</dbReference>
<evidence type="ECO:0000313" key="11">
    <source>
        <dbReference type="EMBL" id="GKT29514.1"/>
    </source>
</evidence>
<evidence type="ECO:0000256" key="7">
    <source>
        <dbReference type="ARBA" id="ARBA00022989"/>
    </source>
</evidence>
<dbReference type="Pfam" id="PF03717">
    <property type="entry name" value="PBP_dimer"/>
    <property type="match status" value="1"/>
</dbReference>
<name>A0ABQ5KAD2_9EUKA</name>
<keyword evidence="12" id="KW-1185">Reference proteome</keyword>
<accession>A0ABQ5KAD2</accession>
<sequence length="191" mass="21892">MLLFCIFALRFWYLQIHKGEYFSEQARNNQLRQDNLYAPRGLIRDRNGQLLAVNEPAYALGIVREDCKDLDATLVTVSKWTGVELAKLEKYSRIPNLTFEQVAVIEANSLHWPGLEVVVRPRRKYLQGPLLSHVLGYVSEVDEAELEEDSDLAVGDYVGKQGLESVLEKRFRGIKGRRQSEVDATGRRLKE</sequence>
<evidence type="ECO:0000256" key="3">
    <source>
        <dbReference type="ARBA" id="ARBA00022475"/>
    </source>
</evidence>
<proteinExistence type="predicted"/>
<dbReference type="SUPFAM" id="SSF56519">
    <property type="entry name" value="Penicillin binding protein dimerisation domain"/>
    <property type="match status" value="1"/>
</dbReference>